<feature type="domain" description="Dienelactone hydrolase" evidence="1">
    <location>
        <begin position="92"/>
        <end position="204"/>
    </location>
</feature>
<dbReference type="InterPro" id="IPR002925">
    <property type="entry name" value="Dienelactn_hydro"/>
</dbReference>
<dbReference type="Gene3D" id="3.40.50.1820">
    <property type="entry name" value="alpha/beta hydrolase"/>
    <property type="match status" value="1"/>
</dbReference>
<organism evidence="2 3">
    <name type="scientific">Agrobacterium vitis</name>
    <name type="common">Rhizobium vitis</name>
    <dbReference type="NCBI Taxonomy" id="373"/>
    <lineage>
        <taxon>Bacteria</taxon>
        <taxon>Pseudomonadati</taxon>
        <taxon>Pseudomonadota</taxon>
        <taxon>Alphaproteobacteria</taxon>
        <taxon>Hyphomicrobiales</taxon>
        <taxon>Rhizobiaceae</taxon>
        <taxon>Rhizobium/Agrobacterium group</taxon>
        <taxon>Agrobacterium</taxon>
    </lineage>
</organism>
<dbReference type="InterPro" id="IPR058111">
    <property type="entry name" value="RcgR-like"/>
</dbReference>
<evidence type="ECO:0000313" key="2">
    <source>
        <dbReference type="EMBL" id="MUO45410.1"/>
    </source>
</evidence>
<dbReference type="InterPro" id="IPR029058">
    <property type="entry name" value="AB_hydrolase_fold"/>
</dbReference>
<dbReference type="SUPFAM" id="SSF53474">
    <property type="entry name" value="alpha/beta-Hydrolases"/>
    <property type="match status" value="1"/>
</dbReference>
<accession>A0ABW9TPB8</accession>
<evidence type="ECO:0000259" key="1">
    <source>
        <dbReference type="Pfam" id="PF01738"/>
    </source>
</evidence>
<proteinExistence type="predicted"/>
<dbReference type="Pfam" id="PF01738">
    <property type="entry name" value="DLH"/>
    <property type="match status" value="1"/>
</dbReference>
<sequence length="351" mass="39786">MFRYLARGYDRKNMLKSHERQKRISQMAIPFSQDGIDDVVFSDMSKVEEFFAPILPAVPISEGHNTISFQSDILTDDKNNNIFDCVVTDSLSKDHALVVFHHWYARNRYTAFAKYFAKKGITVIEATLPHHFGRATNDYSEEKLFNADLGRTVQSMRQAVLDGRKIVRWLYSQGYKKISVVGMCLGGTVAGLVAAQEQKVDKAVLMVSPGSPADLVWTGETMRALRGRIEPSISLEGLRTAWGVIDLEQHVWHLSRPSLDLMLLLGKDDTIARSDSSERVIEFLKKVNLPPTVARLNCGHSSIGMFPYNLIAARKVMRFLKETPTLSELWEVRGFRYNFSEVFDRSSSNRG</sequence>
<comment type="caution">
    <text evidence="2">The sequence shown here is derived from an EMBL/GenBank/DDBJ whole genome shotgun (WGS) entry which is preliminary data.</text>
</comment>
<reference evidence="2" key="1">
    <citation type="submission" date="2019-11" db="EMBL/GenBank/DDBJ databases">
        <title>Whole-genome sequencing of Allorhizobium vitis.</title>
        <authorList>
            <person name="Gan H.M."/>
            <person name="Savka M.A."/>
        </authorList>
    </citation>
    <scope>NUCLEOTIDE SEQUENCE [LARGE SCALE GENOMIC DNA]</scope>
    <source>
        <strain evidence="2">T1/7</strain>
    </source>
</reference>
<gene>
    <name evidence="2" type="ORF">BBL17_026950</name>
</gene>
<dbReference type="RefSeq" id="WP_071207870.1">
    <property type="nucleotide sequence ID" value="NZ_MBFE02000036.1"/>
</dbReference>
<dbReference type="NCBIfam" id="NF047337">
    <property type="entry name" value="hydrolase_RcgR"/>
    <property type="match status" value="1"/>
</dbReference>
<protein>
    <submittedName>
        <fullName evidence="2">Abhydrolase domain-containing 18</fullName>
    </submittedName>
</protein>
<dbReference type="EMBL" id="MBFE02000036">
    <property type="protein sequence ID" value="MUO45410.1"/>
    <property type="molecule type" value="Genomic_DNA"/>
</dbReference>
<keyword evidence="3" id="KW-1185">Reference proteome</keyword>
<name>A0ABW9TPB8_AGRVI</name>
<evidence type="ECO:0000313" key="3">
    <source>
        <dbReference type="Proteomes" id="UP000179454"/>
    </source>
</evidence>
<dbReference type="Proteomes" id="UP000179454">
    <property type="component" value="Unassembled WGS sequence"/>
</dbReference>